<dbReference type="Proteomes" id="UP000243338">
    <property type="component" value="Unassembled WGS sequence"/>
</dbReference>
<dbReference type="STRING" id="1353158.SAMN04488587_0827"/>
<organism evidence="3 4">
    <name type="scientific">Methanococcoides vulcani</name>
    <dbReference type="NCBI Taxonomy" id="1353158"/>
    <lineage>
        <taxon>Archaea</taxon>
        <taxon>Methanobacteriati</taxon>
        <taxon>Methanobacteriota</taxon>
        <taxon>Stenosarchaea group</taxon>
        <taxon>Methanomicrobia</taxon>
        <taxon>Methanosarcinales</taxon>
        <taxon>Methanosarcinaceae</taxon>
        <taxon>Methanococcoides</taxon>
    </lineage>
</organism>
<gene>
    <name evidence="3" type="ORF">SAMN04488587_0827</name>
</gene>
<reference evidence="4" key="1">
    <citation type="submission" date="2016-10" db="EMBL/GenBank/DDBJ databases">
        <authorList>
            <person name="Varghese N."/>
            <person name="Submissions S."/>
        </authorList>
    </citation>
    <scope>NUCLEOTIDE SEQUENCE [LARGE SCALE GENOMIC DNA]</scope>
    <source>
        <strain evidence="4">SLH 33</strain>
    </source>
</reference>
<name>A0A1H9Z2R9_9EURY</name>
<evidence type="ECO:0000259" key="2">
    <source>
        <dbReference type="Pfam" id="PF19134"/>
    </source>
</evidence>
<dbReference type="InterPro" id="IPR036304">
    <property type="entry name" value="MTH1184"/>
</dbReference>
<evidence type="ECO:0000256" key="1">
    <source>
        <dbReference type="SAM" id="MobiDB-lite"/>
    </source>
</evidence>
<protein>
    <recommendedName>
        <fullName evidence="2">DUF5817 domain-containing protein</fullName>
    </recommendedName>
</protein>
<dbReference type="Pfam" id="PF19134">
    <property type="entry name" value="DUF5817"/>
    <property type="match status" value="1"/>
</dbReference>
<dbReference type="InterPro" id="IPR036388">
    <property type="entry name" value="WH-like_DNA-bd_sf"/>
</dbReference>
<dbReference type="EMBL" id="FOHQ01000002">
    <property type="protein sequence ID" value="SES75832.1"/>
    <property type="molecule type" value="Genomic_DNA"/>
</dbReference>
<evidence type="ECO:0000313" key="4">
    <source>
        <dbReference type="Proteomes" id="UP000243338"/>
    </source>
</evidence>
<accession>A0A1H9Z2R9</accession>
<feature type="region of interest" description="Disordered" evidence="1">
    <location>
        <begin position="98"/>
        <end position="126"/>
    </location>
</feature>
<sequence length="189" mass="21503">MPVYSVIVCPKCRRSAQLIEQKGAKTTKCQRCGATLQTRKLRIFHTTDVLEDAIAVRTKLQAKILGRGYDTISDKSTFSTFTSNSTEEDTNLKFQTKTHQATLKPTPSKYPTHIPTTNKPATNIPKKKDPAKTILSILEKARSEMQITELHDHALRQDIDEEIFERTLEKLLQKGDIYFPKKGYVRIVP</sequence>
<feature type="domain" description="DUF5817" evidence="2">
    <location>
        <begin position="4"/>
        <end position="62"/>
    </location>
</feature>
<evidence type="ECO:0000313" key="3">
    <source>
        <dbReference type="EMBL" id="SES75832.1"/>
    </source>
</evidence>
<keyword evidence="4" id="KW-1185">Reference proteome</keyword>
<dbReference type="InterPro" id="IPR043855">
    <property type="entry name" value="DUF5817"/>
</dbReference>
<dbReference type="Gene3D" id="1.10.10.10">
    <property type="entry name" value="Winged helix-like DNA-binding domain superfamily/Winged helix DNA-binding domain"/>
    <property type="match status" value="1"/>
</dbReference>
<dbReference type="AlphaFoldDB" id="A0A1H9Z2R9"/>
<proteinExistence type="predicted"/>
<dbReference type="SUPFAM" id="SSF57821">
    <property type="entry name" value="Hypothetical protein MTH1184"/>
    <property type="match status" value="1"/>
</dbReference>
<dbReference type="Gene3D" id="3.90.820.10">
    <property type="entry name" value="Structural Genomics, Unknown Function 30-nov-00 1gh9 Mol_id"/>
    <property type="match status" value="1"/>
</dbReference>